<proteinExistence type="predicted"/>
<sequence length="101" mass="11182">MDESGNLTIMIKGRLINAALMSKDRARVDFKVIAKNLSGENDWHLVNNLDLLARGESIETSVRINRLSGAISIEQDAFFTTHRTTIGAEGTCAKQSTTRKF</sequence>
<gene>
    <name evidence="1" type="ORF">D3H34_04770</name>
</gene>
<evidence type="ECO:0000313" key="1">
    <source>
        <dbReference type="EMBL" id="RIX84037.1"/>
    </source>
</evidence>
<dbReference type="AlphaFoldDB" id="A0A9X8D7W7"/>
<protein>
    <submittedName>
        <fullName evidence="1">Uncharacterized protein</fullName>
    </submittedName>
</protein>
<name>A0A9X8D7W7_9BURK</name>
<accession>A0A9X8D7W7</accession>
<dbReference type="Proteomes" id="UP000265619">
    <property type="component" value="Unassembled WGS sequence"/>
</dbReference>
<reference evidence="1 2" key="1">
    <citation type="submission" date="2018-09" db="EMBL/GenBank/DDBJ databases">
        <title>Acidovorax cavernicola nov. sp. isolated from Gruta de las Maravillas (Aracena, Spain).</title>
        <authorList>
            <person name="Jurado V."/>
            <person name="Gutierrez-Patricio S."/>
            <person name="Gonzalez-Pimentel J.L."/>
            <person name="Miller A.Z."/>
            <person name="Laiz L."/>
            <person name="Saiz-Jimenez C."/>
        </authorList>
    </citation>
    <scope>NUCLEOTIDE SEQUENCE [LARGE SCALE GENOMIC DNA]</scope>
    <source>
        <strain evidence="1 2">1011MAR4D40.2</strain>
    </source>
</reference>
<dbReference type="EMBL" id="QXMN01000003">
    <property type="protein sequence ID" value="RIX84037.1"/>
    <property type="molecule type" value="Genomic_DNA"/>
</dbReference>
<comment type="caution">
    <text evidence="1">The sequence shown here is derived from an EMBL/GenBank/DDBJ whole genome shotgun (WGS) entry which is preliminary data.</text>
</comment>
<keyword evidence="2" id="KW-1185">Reference proteome</keyword>
<organism evidence="1 2">
    <name type="scientific">Acidovorax cavernicola</name>
    <dbReference type="NCBI Taxonomy" id="1675792"/>
    <lineage>
        <taxon>Bacteria</taxon>
        <taxon>Pseudomonadati</taxon>
        <taxon>Pseudomonadota</taxon>
        <taxon>Betaproteobacteria</taxon>
        <taxon>Burkholderiales</taxon>
        <taxon>Comamonadaceae</taxon>
        <taxon>Acidovorax</taxon>
    </lineage>
</organism>
<evidence type="ECO:0000313" key="2">
    <source>
        <dbReference type="Proteomes" id="UP000265619"/>
    </source>
</evidence>